<evidence type="ECO:0000313" key="2">
    <source>
        <dbReference type="Proteomes" id="UP000831785"/>
    </source>
</evidence>
<accession>A0ABY4F373</accession>
<evidence type="ECO:0008006" key="3">
    <source>
        <dbReference type="Google" id="ProtNLM"/>
    </source>
</evidence>
<dbReference type="Proteomes" id="UP000831785">
    <property type="component" value="Chromosome"/>
</dbReference>
<name>A0ABY4F373_9BACT</name>
<keyword evidence="2" id="KW-1185">Reference proteome</keyword>
<reference evidence="1 2" key="1">
    <citation type="submission" date="2022-04" db="EMBL/GenBank/DDBJ databases">
        <title>Hymenobacter sp. isolated from the air.</title>
        <authorList>
            <person name="Won M."/>
            <person name="Lee C.-M."/>
            <person name="Woen H.-Y."/>
            <person name="Kwon S.-W."/>
        </authorList>
    </citation>
    <scope>NUCLEOTIDE SEQUENCE [LARGE SCALE GENOMIC DNA]</scope>
    <source>
        <strain evidence="2">5116 S-27</strain>
    </source>
</reference>
<organism evidence="1 2">
    <name type="scientific">Hymenobacter cellulosivorans</name>
    <dbReference type="NCBI Taxonomy" id="2932249"/>
    <lineage>
        <taxon>Bacteria</taxon>
        <taxon>Pseudomonadati</taxon>
        <taxon>Bacteroidota</taxon>
        <taxon>Cytophagia</taxon>
        <taxon>Cytophagales</taxon>
        <taxon>Hymenobacteraceae</taxon>
        <taxon>Hymenobacter</taxon>
    </lineage>
</organism>
<dbReference type="RefSeq" id="WP_244714260.1">
    <property type="nucleotide sequence ID" value="NZ_CP095049.1"/>
</dbReference>
<evidence type="ECO:0000313" key="1">
    <source>
        <dbReference type="EMBL" id="UOQ51112.1"/>
    </source>
</evidence>
<dbReference type="EMBL" id="CP095049">
    <property type="protein sequence ID" value="UOQ51112.1"/>
    <property type="molecule type" value="Genomic_DNA"/>
</dbReference>
<proteinExistence type="predicted"/>
<sequence length="239" mass="27642">MRPWLKGKRDLSSLDDLNRVDLDLIKSDDLDKDDPNRRDDVMIWLGVNHKLPFHEIALSENKILGFNESWELNRDYYKKAINIAYEYDGSSLDHEDRADILDQLKEPPNVSHPIYIITIESADVQRVVYVGKTSSDNSRFKSGHSAAIKLLDPIYKDYDKYIYVCQVMLYSEKLGSYLPLEFVGVRKTAEDILDDIESKLINNFKPVLNSQKTKSFVLVYDFTLNINNETDLVFSHSAL</sequence>
<gene>
    <name evidence="1" type="ORF">MUN80_15230</name>
</gene>
<protein>
    <recommendedName>
        <fullName evidence="3">GIY-YIG nuclease family protein</fullName>
    </recommendedName>
</protein>